<gene>
    <name evidence="1" type="ORF">DPMN_124354</name>
</gene>
<organism evidence="1 2">
    <name type="scientific">Dreissena polymorpha</name>
    <name type="common">Zebra mussel</name>
    <name type="synonym">Mytilus polymorpha</name>
    <dbReference type="NCBI Taxonomy" id="45954"/>
    <lineage>
        <taxon>Eukaryota</taxon>
        <taxon>Metazoa</taxon>
        <taxon>Spiralia</taxon>
        <taxon>Lophotrochozoa</taxon>
        <taxon>Mollusca</taxon>
        <taxon>Bivalvia</taxon>
        <taxon>Autobranchia</taxon>
        <taxon>Heteroconchia</taxon>
        <taxon>Euheterodonta</taxon>
        <taxon>Imparidentia</taxon>
        <taxon>Neoheterodontei</taxon>
        <taxon>Myida</taxon>
        <taxon>Dreissenoidea</taxon>
        <taxon>Dreissenidae</taxon>
        <taxon>Dreissena</taxon>
    </lineage>
</organism>
<sequence length="92" mass="10566">MLTSNSSKRDYAMFEKEIVLPMKSSVLKVITSLGAMWFRKSLVIRPVDAQTCRLASMSRAQRIPYRLTHGSRQLYVYVRALTQRQSQTNTAP</sequence>
<name>A0A9D4GVX0_DREPO</name>
<dbReference type="Proteomes" id="UP000828390">
    <property type="component" value="Unassembled WGS sequence"/>
</dbReference>
<evidence type="ECO:0000313" key="1">
    <source>
        <dbReference type="EMBL" id="KAH3822570.1"/>
    </source>
</evidence>
<reference evidence="1" key="1">
    <citation type="journal article" date="2019" name="bioRxiv">
        <title>The Genome of the Zebra Mussel, Dreissena polymorpha: A Resource for Invasive Species Research.</title>
        <authorList>
            <person name="McCartney M.A."/>
            <person name="Auch B."/>
            <person name="Kono T."/>
            <person name="Mallez S."/>
            <person name="Zhang Y."/>
            <person name="Obille A."/>
            <person name="Becker A."/>
            <person name="Abrahante J.E."/>
            <person name="Garbe J."/>
            <person name="Badalamenti J.P."/>
            <person name="Herman A."/>
            <person name="Mangelson H."/>
            <person name="Liachko I."/>
            <person name="Sullivan S."/>
            <person name="Sone E.D."/>
            <person name="Koren S."/>
            <person name="Silverstein K.A.T."/>
            <person name="Beckman K.B."/>
            <person name="Gohl D.M."/>
        </authorList>
    </citation>
    <scope>NUCLEOTIDE SEQUENCE</scope>
    <source>
        <strain evidence="1">Duluth1</strain>
        <tissue evidence="1">Whole animal</tissue>
    </source>
</reference>
<evidence type="ECO:0000313" key="2">
    <source>
        <dbReference type="Proteomes" id="UP000828390"/>
    </source>
</evidence>
<dbReference type="AlphaFoldDB" id="A0A9D4GVX0"/>
<protein>
    <submittedName>
        <fullName evidence="1">Uncharacterized protein</fullName>
    </submittedName>
</protein>
<dbReference type="EMBL" id="JAIWYP010000005">
    <property type="protein sequence ID" value="KAH3822570.1"/>
    <property type="molecule type" value="Genomic_DNA"/>
</dbReference>
<reference evidence="1" key="2">
    <citation type="submission" date="2020-11" db="EMBL/GenBank/DDBJ databases">
        <authorList>
            <person name="McCartney M.A."/>
            <person name="Auch B."/>
            <person name="Kono T."/>
            <person name="Mallez S."/>
            <person name="Becker A."/>
            <person name="Gohl D.M."/>
            <person name="Silverstein K.A.T."/>
            <person name="Koren S."/>
            <person name="Bechman K.B."/>
            <person name="Herman A."/>
            <person name="Abrahante J.E."/>
            <person name="Garbe J."/>
        </authorList>
    </citation>
    <scope>NUCLEOTIDE SEQUENCE</scope>
    <source>
        <strain evidence="1">Duluth1</strain>
        <tissue evidence="1">Whole animal</tissue>
    </source>
</reference>
<proteinExistence type="predicted"/>
<comment type="caution">
    <text evidence="1">The sequence shown here is derived from an EMBL/GenBank/DDBJ whole genome shotgun (WGS) entry which is preliminary data.</text>
</comment>
<accession>A0A9D4GVX0</accession>
<keyword evidence="2" id="KW-1185">Reference proteome</keyword>